<feature type="non-terminal residue" evidence="1">
    <location>
        <position position="93"/>
    </location>
</feature>
<dbReference type="RefSeq" id="XP_024736037.1">
    <property type="nucleotide sequence ID" value="XM_024880438.1"/>
</dbReference>
<evidence type="ECO:0000313" key="1">
    <source>
        <dbReference type="EMBL" id="PMD59133.1"/>
    </source>
</evidence>
<dbReference type="Proteomes" id="UP000235371">
    <property type="component" value="Unassembled WGS sequence"/>
</dbReference>
<gene>
    <name evidence="1" type="ORF">K444DRAFT_613924</name>
</gene>
<keyword evidence="2" id="KW-1185">Reference proteome</keyword>
<dbReference type="OrthoDB" id="408631at2759"/>
<dbReference type="GeneID" id="36588515"/>
<name>A0A2J6T852_9HELO</name>
<protein>
    <submittedName>
        <fullName evidence="1">Uncharacterized protein</fullName>
    </submittedName>
</protein>
<dbReference type="InParanoid" id="A0A2J6T852"/>
<reference evidence="1 2" key="1">
    <citation type="submission" date="2016-04" db="EMBL/GenBank/DDBJ databases">
        <title>A degradative enzymes factory behind the ericoid mycorrhizal symbiosis.</title>
        <authorList>
            <consortium name="DOE Joint Genome Institute"/>
            <person name="Martino E."/>
            <person name="Morin E."/>
            <person name="Grelet G."/>
            <person name="Kuo A."/>
            <person name="Kohler A."/>
            <person name="Daghino S."/>
            <person name="Barry K."/>
            <person name="Choi C."/>
            <person name="Cichocki N."/>
            <person name="Clum A."/>
            <person name="Copeland A."/>
            <person name="Hainaut M."/>
            <person name="Haridas S."/>
            <person name="Labutti K."/>
            <person name="Lindquist E."/>
            <person name="Lipzen A."/>
            <person name="Khouja H.-R."/>
            <person name="Murat C."/>
            <person name="Ohm R."/>
            <person name="Olson A."/>
            <person name="Spatafora J."/>
            <person name="Veneault-Fourrey C."/>
            <person name="Henrissat B."/>
            <person name="Grigoriev I."/>
            <person name="Martin F."/>
            <person name="Perotto S."/>
        </authorList>
    </citation>
    <scope>NUCLEOTIDE SEQUENCE [LARGE SCALE GENOMIC DNA]</scope>
    <source>
        <strain evidence="1 2">E</strain>
    </source>
</reference>
<dbReference type="EMBL" id="KZ613817">
    <property type="protein sequence ID" value="PMD59133.1"/>
    <property type="molecule type" value="Genomic_DNA"/>
</dbReference>
<proteinExistence type="predicted"/>
<sequence length="93" mass="10271">MSSNWFKGISRILEAIQPTSQLSALEAEVSTLHILSGKTLFDRAILMSGSCPIIGPLPLQLLEKGWKTLFAAAEISAETPEKRLEELRSLFQD</sequence>
<dbReference type="AlphaFoldDB" id="A0A2J6T852"/>
<evidence type="ECO:0000313" key="2">
    <source>
        <dbReference type="Proteomes" id="UP000235371"/>
    </source>
</evidence>
<accession>A0A2J6T852</accession>
<organism evidence="1 2">
    <name type="scientific">Hyaloscypha bicolor E</name>
    <dbReference type="NCBI Taxonomy" id="1095630"/>
    <lineage>
        <taxon>Eukaryota</taxon>
        <taxon>Fungi</taxon>
        <taxon>Dikarya</taxon>
        <taxon>Ascomycota</taxon>
        <taxon>Pezizomycotina</taxon>
        <taxon>Leotiomycetes</taxon>
        <taxon>Helotiales</taxon>
        <taxon>Hyaloscyphaceae</taxon>
        <taxon>Hyaloscypha</taxon>
        <taxon>Hyaloscypha bicolor</taxon>
    </lineage>
</organism>